<protein>
    <recommendedName>
        <fullName evidence="5">Putative nuclease HARBI1</fullName>
    </recommendedName>
    <alternativeName>
        <fullName evidence="11">Harbinger transposase-derived nuclease</fullName>
    </alternativeName>
</protein>
<dbReference type="InterPro" id="IPR027806">
    <property type="entry name" value="HARBI1_dom"/>
</dbReference>
<keyword evidence="16" id="KW-1185">Reference proteome</keyword>
<dbReference type="EMBL" id="SZYD01000010">
    <property type="protein sequence ID" value="KAD4981745.1"/>
    <property type="molecule type" value="Genomic_DNA"/>
</dbReference>
<accession>A0A5N6NM11</accession>
<keyword evidence="6" id="KW-0963">Cytoplasm</keyword>
<evidence type="ECO:0000256" key="10">
    <source>
        <dbReference type="ARBA" id="ARBA00023242"/>
    </source>
</evidence>
<proteinExistence type="inferred from homology"/>
<comment type="caution">
    <text evidence="15">The sequence shown here is derived from an EMBL/GenBank/DDBJ whole genome shotgun (WGS) entry which is preliminary data.</text>
</comment>
<keyword evidence="8" id="KW-0479">Metal-binding</keyword>
<dbReference type="InterPro" id="IPR026103">
    <property type="entry name" value="HARBI1_animal"/>
</dbReference>
<dbReference type="GO" id="GO:0046872">
    <property type="term" value="F:metal ion binding"/>
    <property type="evidence" value="ECO:0007669"/>
    <property type="project" value="UniProtKB-KW"/>
</dbReference>
<keyword evidence="10" id="KW-0539">Nucleus</keyword>
<evidence type="ECO:0000256" key="9">
    <source>
        <dbReference type="ARBA" id="ARBA00022801"/>
    </source>
</evidence>
<evidence type="ECO:0000256" key="5">
    <source>
        <dbReference type="ARBA" id="ARBA00015519"/>
    </source>
</evidence>
<comment type="similarity">
    <text evidence="4">Belongs to the HARBI1 family.</text>
</comment>
<organism evidence="15 16">
    <name type="scientific">Mikania micrantha</name>
    <name type="common">bitter vine</name>
    <dbReference type="NCBI Taxonomy" id="192012"/>
    <lineage>
        <taxon>Eukaryota</taxon>
        <taxon>Viridiplantae</taxon>
        <taxon>Streptophyta</taxon>
        <taxon>Embryophyta</taxon>
        <taxon>Tracheophyta</taxon>
        <taxon>Spermatophyta</taxon>
        <taxon>Magnoliopsida</taxon>
        <taxon>eudicotyledons</taxon>
        <taxon>Gunneridae</taxon>
        <taxon>Pentapetalae</taxon>
        <taxon>asterids</taxon>
        <taxon>campanulids</taxon>
        <taxon>Asterales</taxon>
        <taxon>Asteraceae</taxon>
        <taxon>Asteroideae</taxon>
        <taxon>Heliantheae alliance</taxon>
        <taxon>Eupatorieae</taxon>
        <taxon>Mikania</taxon>
    </lineage>
</organism>
<dbReference type="GO" id="GO:0005737">
    <property type="term" value="C:cytoplasm"/>
    <property type="evidence" value="ECO:0007669"/>
    <property type="project" value="UniProtKB-SubCell"/>
</dbReference>
<dbReference type="InterPro" id="IPR045249">
    <property type="entry name" value="HARBI1-like"/>
</dbReference>
<dbReference type="InterPro" id="IPR058353">
    <property type="entry name" value="DUF8040"/>
</dbReference>
<evidence type="ECO:0000256" key="8">
    <source>
        <dbReference type="ARBA" id="ARBA00022723"/>
    </source>
</evidence>
<evidence type="ECO:0000259" key="13">
    <source>
        <dbReference type="Pfam" id="PF13359"/>
    </source>
</evidence>
<dbReference type="PRINTS" id="PR02086">
    <property type="entry name" value="PUTNUCHARBI1"/>
</dbReference>
<dbReference type="Pfam" id="PF13359">
    <property type="entry name" value="DDE_Tnp_4"/>
    <property type="match status" value="1"/>
</dbReference>
<dbReference type="Pfam" id="PF26138">
    <property type="entry name" value="DUF8040"/>
    <property type="match status" value="1"/>
</dbReference>
<gene>
    <name evidence="15" type="ORF">E3N88_18416</name>
</gene>
<feature type="domain" description="DDE Tnp4" evidence="13">
    <location>
        <begin position="122"/>
        <end position="261"/>
    </location>
</feature>
<dbReference type="PANTHER" id="PTHR22930:SF268">
    <property type="entry name" value="NUCLEASE HARBI1"/>
    <property type="match status" value="1"/>
</dbReference>
<comment type="function">
    <text evidence="12">Transposase-derived protein that may have nuclease activity. Does not have transposase activity.</text>
</comment>
<evidence type="ECO:0000256" key="12">
    <source>
        <dbReference type="ARBA" id="ARBA00045850"/>
    </source>
</evidence>
<evidence type="ECO:0000256" key="2">
    <source>
        <dbReference type="ARBA" id="ARBA00004123"/>
    </source>
</evidence>
<evidence type="ECO:0000313" key="16">
    <source>
        <dbReference type="Proteomes" id="UP000326396"/>
    </source>
</evidence>
<name>A0A5N6NM11_9ASTR</name>
<keyword evidence="9" id="KW-0378">Hydrolase</keyword>
<dbReference type="GO" id="GO:0004518">
    <property type="term" value="F:nuclease activity"/>
    <property type="evidence" value="ECO:0007669"/>
    <property type="project" value="UniProtKB-KW"/>
</dbReference>
<sequence length="324" mass="37599">MLHDLSNSGKCRELIRMSQKAFMTLCSILKRDGGLLATQRMSVEEQVARFLHIVGNDLRNRFASWIYRRSGSTTSRCLHRVLRAIISLESHYIQQPKGETVPKEIQEKKRFYPFLKDCIGAIDGTHVRVRVPNKDAPRYRGRKGYPTINMLAGCTFDLKFTYVLTGWEGTASDSRIIKNTLTRDDKLVIPTGRYCLVDAGLPHMSTLMAPYRGVRYHLKEYSTRAPENAKELFNLRHPSLRNTIERAFGVLEKRFPIIRKEDRDKDLENEVMHEVLNGPQDEEHRNARDIHEGTTRGDQLRNSIANEMWTDYLMYPNNEIDMLK</sequence>
<reference evidence="15 16" key="1">
    <citation type="submission" date="2019-05" db="EMBL/GenBank/DDBJ databases">
        <title>Mikania micrantha, genome provides insights into the molecular mechanism of rapid growth.</title>
        <authorList>
            <person name="Liu B."/>
        </authorList>
    </citation>
    <scope>NUCLEOTIDE SEQUENCE [LARGE SCALE GENOMIC DNA]</scope>
    <source>
        <strain evidence="15">NLD-2019</strain>
        <tissue evidence="15">Leaf</tissue>
    </source>
</reference>
<dbReference type="GO" id="GO:0016787">
    <property type="term" value="F:hydrolase activity"/>
    <property type="evidence" value="ECO:0007669"/>
    <property type="project" value="UniProtKB-KW"/>
</dbReference>
<evidence type="ECO:0000259" key="14">
    <source>
        <dbReference type="Pfam" id="PF26138"/>
    </source>
</evidence>
<dbReference type="GO" id="GO:0005634">
    <property type="term" value="C:nucleus"/>
    <property type="evidence" value="ECO:0007669"/>
    <property type="project" value="UniProtKB-SubCell"/>
</dbReference>
<dbReference type="PANTHER" id="PTHR22930">
    <property type="match status" value="1"/>
</dbReference>
<evidence type="ECO:0000256" key="1">
    <source>
        <dbReference type="ARBA" id="ARBA00001968"/>
    </source>
</evidence>
<keyword evidence="7" id="KW-0540">Nuclease</keyword>
<evidence type="ECO:0000256" key="6">
    <source>
        <dbReference type="ARBA" id="ARBA00022490"/>
    </source>
</evidence>
<evidence type="ECO:0000256" key="11">
    <source>
        <dbReference type="ARBA" id="ARBA00030126"/>
    </source>
</evidence>
<evidence type="ECO:0000313" key="15">
    <source>
        <dbReference type="EMBL" id="KAD4981745.1"/>
    </source>
</evidence>
<dbReference type="OrthoDB" id="1851308at2759"/>
<feature type="domain" description="DUF8040" evidence="14">
    <location>
        <begin position="7"/>
        <end position="86"/>
    </location>
</feature>
<dbReference type="Proteomes" id="UP000326396">
    <property type="component" value="Linkage Group LG18"/>
</dbReference>
<evidence type="ECO:0000256" key="7">
    <source>
        <dbReference type="ARBA" id="ARBA00022722"/>
    </source>
</evidence>
<comment type="cofactor">
    <cofactor evidence="1">
        <name>a divalent metal cation</name>
        <dbReference type="ChEBI" id="CHEBI:60240"/>
    </cofactor>
</comment>
<comment type="subcellular location">
    <subcellularLocation>
        <location evidence="3">Cytoplasm</location>
    </subcellularLocation>
    <subcellularLocation>
        <location evidence="2">Nucleus</location>
    </subcellularLocation>
</comment>
<evidence type="ECO:0000256" key="4">
    <source>
        <dbReference type="ARBA" id="ARBA00006958"/>
    </source>
</evidence>
<dbReference type="AlphaFoldDB" id="A0A5N6NM11"/>
<evidence type="ECO:0000256" key="3">
    <source>
        <dbReference type="ARBA" id="ARBA00004496"/>
    </source>
</evidence>